<evidence type="ECO:0000256" key="2">
    <source>
        <dbReference type="SAM" id="SignalP"/>
    </source>
</evidence>
<keyword evidence="4" id="KW-1185">Reference proteome</keyword>
<evidence type="ECO:0000313" key="4">
    <source>
        <dbReference type="Proteomes" id="UP001370758"/>
    </source>
</evidence>
<comment type="caution">
    <text evidence="3">The sequence shown here is derived from an EMBL/GenBank/DDBJ whole genome shotgun (WGS) entry which is preliminary data.</text>
</comment>
<feature type="compositionally biased region" description="Acidic residues" evidence="1">
    <location>
        <begin position="240"/>
        <end position="253"/>
    </location>
</feature>
<dbReference type="Proteomes" id="UP001370758">
    <property type="component" value="Unassembled WGS sequence"/>
</dbReference>
<feature type="region of interest" description="Disordered" evidence="1">
    <location>
        <begin position="227"/>
        <end position="279"/>
    </location>
</feature>
<evidence type="ECO:0000256" key="1">
    <source>
        <dbReference type="SAM" id="MobiDB-lite"/>
    </source>
</evidence>
<gene>
    <name evidence="3" type="ORF">TWF481_003679</name>
</gene>
<reference evidence="3 4" key="1">
    <citation type="submission" date="2023-08" db="EMBL/GenBank/DDBJ databases">
        <authorList>
            <person name="Palmer J.M."/>
        </authorList>
    </citation>
    <scope>NUCLEOTIDE SEQUENCE [LARGE SCALE GENOMIC DNA]</scope>
    <source>
        <strain evidence="3 4">TWF481</strain>
    </source>
</reference>
<organism evidence="3 4">
    <name type="scientific">Arthrobotrys musiformis</name>
    <dbReference type="NCBI Taxonomy" id="47236"/>
    <lineage>
        <taxon>Eukaryota</taxon>
        <taxon>Fungi</taxon>
        <taxon>Dikarya</taxon>
        <taxon>Ascomycota</taxon>
        <taxon>Pezizomycotina</taxon>
        <taxon>Orbiliomycetes</taxon>
        <taxon>Orbiliales</taxon>
        <taxon>Orbiliaceae</taxon>
        <taxon>Arthrobotrys</taxon>
    </lineage>
</organism>
<feature type="signal peptide" evidence="2">
    <location>
        <begin position="1"/>
        <end position="18"/>
    </location>
</feature>
<proteinExistence type="predicted"/>
<accession>A0AAV9WID4</accession>
<dbReference type="EMBL" id="JAVHJL010000002">
    <property type="protein sequence ID" value="KAK6508911.1"/>
    <property type="molecule type" value="Genomic_DNA"/>
</dbReference>
<protein>
    <submittedName>
        <fullName evidence="3">Uncharacterized protein</fullName>
    </submittedName>
</protein>
<feature type="chain" id="PRO_5043911733" evidence="2">
    <location>
        <begin position="19"/>
        <end position="291"/>
    </location>
</feature>
<dbReference type="AlphaFoldDB" id="A0AAV9WID4"/>
<sequence length="291" mass="32186">MRFTTASVLSFCVAATLAAPSRRSTMGGSQKTLGGPGPAAVDQIDRIFAEVPLSLTAVREGEIGVPASSLKFSRFLDTDNDLSDVILLSVDLHSLKVARKEHDCDFAFAKERKTDEEYIYGYDPEERLAVFRKEESGLWSVRCMCMPSLIMPEDVGEMPEEDSSSVTEVEDVAEVPDLEEPTIVVISVEDLARIQESDFEEEPKETKEITEEITEVTTEVTTKVTTKVTTEVTRKKSSEDSEEASEGTSETEFELTSTNLKRSIDSEGDDSNDEKSQRGVAVNEFDIEIII</sequence>
<keyword evidence="2" id="KW-0732">Signal</keyword>
<evidence type="ECO:0000313" key="3">
    <source>
        <dbReference type="EMBL" id="KAK6508911.1"/>
    </source>
</evidence>
<name>A0AAV9WID4_9PEZI</name>